<proteinExistence type="predicted"/>
<feature type="transmembrane region" description="Helical" evidence="1">
    <location>
        <begin position="52"/>
        <end position="82"/>
    </location>
</feature>
<evidence type="ECO:0008006" key="4">
    <source>
        <dbReference type="Google" id="ProtNLM"/>
    </source>
</evidence>
<feature type="transmembrane region" description="Helical" evidence="1">
    <location>
        <begin position="16"/>
        <end position="40"/>
    </location>
</feature>
<keyword evidence="3" id="KW-1185">Reference proteome</keyword>
<keyword evidence="1" id="KW-0472">Membrane</keyword>
<dbReference type="RefSeq" id="WP_237748539.1">
    <property type="nucleotide sequence ID" value="NZ_AONB01000005.1"/>
</dbReference>
<keyword evidence="1" id="KW-1133">Transmembrane helix</keyword>
<protein>
    <recommendedName>
        <fullName evidence="4">DUF2232 domain-containing protein</fullName>
    </recommendedName>
</protein>
<dbReference type="EMBL" id="AONB01000005">
    <property type="protein sequence ID" value="EXJ11621.1"/>
    <property type="molecule type" value="Genomic_DNA"/>
</dbReference>
<reference evidence="2 3" key="2">
    <citation type="journal article" date="2015" name="Syst. Appl. Microbiol.">
        <title>Nitrincola nitratireducens sp. nov. isolated from a haloalkaline crater lake.</title>
        <authorList>
            <person name="Singh A."/>
            <person name="Vaidya B."/>
            <person name="Tanuku N.R."/>
            <person name="Pinnaka A.K."/>
        </authorList>
    </citation>
    <scope>NUCLEOTIDE SEQUENCE [LARGE SCALE GENOMIC DNA]</scope>
    <source>
        <strain evidence="2 3">AK23</strain>
    </source>
</reference>
<sequence>MMRTLAEVIMKGRNQAIMVVVIAAMLPLLYWVSAAAVSLITLRRGVSDALKILIWALLPAIAWVLSGDPSAAVVIVSSFVLATVLRTTSSWQQVLIAVVPMGIVVSFLLELGLGSLLDQIVEVARQLVTQRSAANPASALNGFSDENIRNLILGAITAFHVAVVLGCLMLARSWQAGLYNPGGFQQEFHSLRLPLVFAVSLVILLLAGNALLPNSSRWYALLLLPLLVAGIALVHGVVAKRSLGKTWLVALYLSIVFMGPYVVTLLVILALIDALLDLRSRIPAGN</sequence>
<evidence type="ECO:0000313" key="2">
    <source>
        <dbReference type="EMBL" id="EXJ11621.1"/>
    </source>
</evidence>
<reference evidence="3" key="1">
    <citation type="submission" date="2012-11" db="EMBL/GenBank/DDBJ databases">
        <authorList>
            <person name="Singh A."/>
            <person name="Pinnaka A.K."/>
            <person name="Vaidya B."/>
        </authorList>
    </citation>
    <scope>NUCLEOTIDE SEQUENCE [LARGE SCALE GENOMIC DNA]</scope>
    <source>
        <strain evidence="3">AK23</strain>
    </source>
</reference>
<dbReference type="STRING" id="1229521.D791_01394"/>
<dbReference type="Proteomes" id="UP000019464">
    <property type="component" value="Unassembled WGS sequence"/>
</dbReference>
<organism evidence="2 3">
    <name type="scientific">Nitrincola nitratireducens</name>
    <dbReference type="NCBI Taxonomy" id="1229521"/>
    <lineage>
        <taxon>Bacteria</taxon>
        <taxon>Pseudomonadati</taxon>
        <taxon>Pseudomonadota</taxon>
        <taxon>Gammaproteobacteria</taxon>
        <taxon>Oceanospirillales</taxon>
        <taxon>Oceanospirillaceae</taxon>
        <taxon>Nitrincola</taxon>
    </lineage>
</organism>
<evidence type="ECO:0000256" key="1">
    <source>
        <dbReference type="SAM" id="Phobius"/>
    </source>
</evidence>
<feature type="transmembrane region" description="Helical" evidence="1">
    <location>
        <begin position="191"/>
        <end position="212"/>
    </location>
</feature>
<keyword evidence="1" id="KW-0812">Transmembrane</keyword>
<evidence type="ECO:0000313" key="3">
    <source>
        <dbReference type="Proteomes" id="UP000019464"/>
    </source>
</evidence>
<feature type="transmembrane region" description="Helical" evidence="1">
    <location>
        <begin position="218"/>
        <end position="238"/>
    </location>
</feature>
<gene>
    <name evidence="2" type="ORF">D791_01394</name>
</gene>
<dbReference type="AlphaFoldDB" id="W9V3V5"/>
<feature type="transmembrane region" description="Helical" evidence="1">
    <location>
        <begin position="250"/>
        <end position="272"/>
    </location>
</feature>
<accession>W9V3V5</accession>
<comment type="caution">
    <text evidence="2">The sequence shown here is derived from an EMBL/GenBank/DDBJ whole genome shotgun (WGS) entry which is preliminary data.</text>
</comment>
<feature type="transmembrane region" description="Helical" evidence="1">
    <location>
        <begin position="151"/>
        <end position="171"/>
    </location>
</feature>
<name>W9V3V5_9GAMM</name>
<feature type="transmembrane region" description="Helical" evidence="1">
    <location>
        <begin position="94"/>
        <end position="117"/>
    </location>
</feature>